<protein>
    <submittedName>
        <fullName evidence="1">Uncharacterized protein</fullName>
    </submittedName>
</protein>
<comment type="caution">
    <text evidence="1">The sequence shown here is derived from an EMBL/GenBank/DDBJ whole genome shotgun (WGS) entry which is preliminary data.</text>
</comment>
<proteinExistence type="predicted"/>
<dbReference type="AlphaFoldDB" id="A0A1B7P074"/>
<dbReference type="STRING" id="1658172.A0A1B7P074"/>
<evidence type="ECO:0000313" key="1">
    <source>
        <dbReference type="EMBL" id="OAX82420.1"/>
    </source>
</evidence>
<evidence type="ECO:0000313" key="2">
    <source>
        <dbReference type="Proteomes" id="UP000091918"/>
    </source>
</evidence>
<sequence length="79" mass="9412">MEFEEILKVSEVSFIFHVNYCGKPWDLKLFHNNGTPGYACNCIQDLDRSCCEIRAYYRLKQFKICDVEVMPDFYGFILR</sequence>
<gene>
    <name evidence="1" type="ORF">ACJ72_03231</name>
</gene>
<dbReference type="EMBL" id="LGUA01000308">
    <property type="protein sequence ID" value="OAX82420.1"/>
    <property type="molecule type" value="Genomic_DNA"/>
</dbReference>
<dbReference type="OrthoDB" id="4187474at2759"/>
<accession>A0A1B7P074</accession>
<keyword evidence="2" id="KW-1185">Reference proteome</keyword>
<dbReference type="Proteomes" id="UP000091918">
    <property type="component" value="Unassembled WGS sequence"/>
</dbReference>
<reference evidence="1 2" key="1">
    <citation type="submission" date="2015-07" db="EMBL/GenBank/DDBJ databases">
        <title>Emmonsia species relationships and genome sequence.</title>
        <authorList>
            <person name="Cuomo C.A."/>
            <person name="Schwartz I.S."/>
            <person name="Kenyon C."/>
            <person name="de Hoog G.S."/>
            <person name="Govender N.P."/>
            <person name="Botha A."/>
            <person name="Moreno L."/>
            <person name="de Vries M."/>
            <person name="Munoz J.F."/>
            <person name="Stielow J.B."/>
        </authorList>
    </citation>
    <scope>NUCLEOTIDE SEQUENCE [LARGE SCALE GENOMIC DNA]</scope>
    <source>
        <strain evidence="1 2">CBS 136260</strain>
    </source>
</reference>
<organism evidence="1 2">
    <name type="scientific">Emergomyces africanus</name>
    <dbReference type="NCBI Taxonomy" id="1955775"/>
    <lineage>
        <taxon>Eukaryota</taxon>
        <taxon>Fungi</taxon>
        <taxon>Dikarya</taxon>
        <taxon>Ascomycota</taxon>
        <taxon>Pezizomycotina</taxon>
        <taxon>Eurotiomycetes</taxon>
        <taxon>Eurotiomycetidae</taxon>
        <taxon>Onygenales</taxon>
        <taxon>Ajellomycetaceae</taxon>
        <taxon>Emergomyces</taxon>
    </lineage>
</organism>
<name>A0A1B7P074_9EURO</name>